<keyword evidence="1" id="KW-1133">Transmembrane helix</keyword>
<reference evidence="2" key="2">
    <citation type="journal article" date="2023" name="Int. J. Mol. Sci.">
        <title>De Novo Assembly and Annotation of 11 Diverse Shrub Willow (Salix) Genomes Reveals Novel Gene Organization in Sex-Linked Regions.</title>
        <authorList>
            <person name="Hyden B."/>
            <person name="Feng K."/>
            <person name="Yates T.B."/>
            <person name="Jawdy S."/>
            <person name="Cereghino C."/>
            <person name="Smart L.B."/>
            <person name="Muchero W."/>
        </authorList>
    </citation>
    <scope>NUCLEOTIDE SEQUENCE</scope>
    <source>
        <tissue evidence="2">Shoot tip</tissue>
    </source>
</reference>
<comment type="caution">
    <text evidence="2">The sequence shown here is derived from an EMBL/GenBank/DDBJ whole genome shotgun (WGS) entry which is preliminary data.</text>
</comment>
<dbReference type="EMBL" id="JAPFFK010000003">
    <property type="protein sequence ID" value="KAJ6770111.1"/>
    <property type="molecule type" value="Genomic_DNA"/>
</dbReference>
<dbReference type="Proteomes" id="UP001151532">
    <property type="component" value="Chromosome 11"/>
</dbReference>
<keyword evidence="1" id="KW-0472">Membrane</keyword>
<gene>
    <name evidence="2" type="ORF">OIU79_020876</name>
</gene>
<reference evidence="2" key="1">
    <citation type="submission" date="2022-11" db="EMBL/GenBank/DDBJ databases">
        <authorList>
            <person name="Hyden B.L."/>
            <person name="Feng K."/>
            <person name="Yates T."/>
            <person name="Jawdy S."/>
            <person name="Smart L.B."/>
            <person name="Muchero W."/>
        </authorList>
    </citation>
    <scope>NUCLEOTIDE SEQUENCE</scope>
    <source>
        <tissue evidence="2">Shoot tip</tissue>
    </source>
</reference>
<keyword evidence="3" id="KW-1185">Reference proteome</keyword>
<keyword evidence="1" id="KW-0812">Transmembrane</keyword>
<feature type="transmembrane region" description="Helical" evidence="1">
    <location>
        <begin position="54"/>
        <end position="73"/>
    </location>
</feature>
<name>A0A9Q1AGD7_SALPP</name>
<evidence type="ECO:0000313" key="3">
    <source>
        <dbReference type="Proteomes" id="UP001151532"/>
    </source>
</evidence>
<dbReference type="AlphaFoldDB" id="A0A9Q1AGD7"/>
<organism evidence="2 3">
    <name type="scientific">Salix purpurea</name>
    <name type="common">Purple osier willow</name>
    <dbReference type="NCBI Taxonomy" id="77065"/>
    <lineage>
        <taxon>Eukaryota</taxon>
        <taxon>Viridiplantae</taxon>
        <taxon>Streptophyta</taxon>
        <taxon>Embryophyta</taxon>
        <taxon>Tracheophyta</taxon>
        <taxon>Spermatophyta</taxon>
        <taxon>Magnoliopsida</taxon>
        <taxon>eudicotyledons</taxon>
        <taxon>Gunneridae</taxon>
        <taxon>Pentapetalae</taxon>
        <taxon>rosids</taxon>
        <taxon>fabids</taxon>
        <taxon>Malpighiales</taxon>
        <taxon>Salicaceae</taxon>
        <taxon>Saliceae</taxon>
        <taxon>Salix</taxon>
    </lineage>
</organism>
<accession>A0A9Q1AGD7</accession>
<protein>
    <submittedName>
        <fullName evidence="2">Uncharacterized protein</fullName>
    </submittedName>
</protein>
<evidence type="ECO:0000256" key="1">
    <source>
        <dbReference type="SAM" id="Phobius"/>
    </source>
</evidence>
<sequence length="74" mass="8631">MERDVGRSGNSSRGSKKRKMWLLKLKDSWRWRLKFLGIGFYQISESVVVTKTSISFYKFCGLFICAILVFIIFG</sequence>
<proteinExistence type="predicted"/>
<evidence type="ECO:0000313" key="2">
    <source>
        <dbReference type="EMBL" id="KAJ6770111.1"/>
    </source>
</evidence>